<sequence>MKTEYWLNNKRIVAGMTFAADSEPERNNMALHVCRDQEAVLANRRKLAEEVGCSLDNFVCTNQTHSANIRRVGAGERGRGSMRADTAIADTDALYTYEPGLLLCCFTADCVPVILYHEKTGLIGTIHSGWQGTVKEITPKFLERIKKQENCNLDELSVFIGASLSADRFEVDEDVSLQFSQLEYANDLISYHRERRKYHIDNQLTVKRQCELAGVNPERIFIDRTCTYEAKDCFSYREDKACGRHLSFILRKE</sequence>
<accession>A0ACD1AFF6</accession>
<dbReference type="Proteomes" id="UP000594014">
    <property type="component" value="Chromosome"/>
</dbReference>
<organism evidence="1 2">
    <name type="scientific">Anoxybacterium hadale</name>
    <dbReference type="NCBI Taxonomy" id="3408580"/>
    <lineage>
        <taxon>Bacteria</taxon>
        <taxon>Bacillati</taxon>
        <taxon>Bacillota</taxon>
        <taxon>Clostridia</taxon>
        <taxon>Peptostreptococcales</taxon>
        <taxon>Anaerovoracaceae</taxon>
        <taxon>Anoxybacterium</taxon>
    </lineage>
</organism>
<evidence type="ECO:0000313" key="2">
    <source>
        <dbReference type="Proteomes" id="UP000594014"/>
    </source>
</evidence>
<keyword evidence="2" id="KW-1185">Reference proteome</keyword>
<evidence type="ECO:0000313" key="1">
    <source>
        <dbReference type="EMBL" id="QOX65216.1"/>
    </source>
</evidence>
<dbReference type="EMBL" id="CP042469">
    <property type="protein sequence ID" value="QOX65216.1"/>
    <property type="molecule type" value="Genomic_DNA"/>
</dbReference>
<gene>
    <name evidence="1" type="primary">pgeF</name>
    <name evidence="1" type="ORF">FRZ06_18595</name>
</gene>
<reference evidence="1" key="1">
    <citation type="submission" date="2019-08" db="EMBL/GenBank/DDBJ databases">
        <title>Genome sequence of Clostridiales bacterium MT110.</title>
        <authorList>
            <person name="Cao J."/>
        </authorList>
    </citation>
    <scope>NUCLEOTIDE SEQUENCE</scope>
    <source>
        <strain evidence="1">MT110</strain>
    </source>
</reference>
<name>A0ACD1AFF6_9FIRM</name>
<protein>
    <submittedName>
        <fullName evidence="1">Peptidoglycan editing factor PgeF</fullName>
    </submittedName>
</protein>
<proteinExistence type="predicted"/>